<dbReference type="PANTHER" id="PTHR42923">
    <property type="entry name" value="PROTOPORPHYRINOGEN OXIDASE"/>
    <property type="match status" value="1"/>
</dbReference>
<dbReference type="AlphaFoldDB" id="A0A3G4VBZ3"/>
<evidence type="ECO:0000313" key="2">
    <source>
        <dbReference type="EMBL" id="AYV22267.1"/>
    </source>
</evidence>
<dbReference type="SUPFAM" id="SSF51905">
    <property type="entry name" value="FAD/NAD(P)-binding domain"/>
    <property type="match status" value="1"/>
</dbReference>
<proteinExistence type="predicted"/>
<dbReference type="InterPro" id="IPR002937">
    <property type="entry name" value="Amino_oxidase"/>
</dbReference>
<dbReference type="GO" id="GO:0016491">
    <property type="term" value="F:oxidoreductase activity"/>
    <property type="evidence" value="ECO:0007669"/>
    <property type="project" value="InterPro"/>
</dbReference>
<dbReference type="RefSeq" id="WP_124940796.1">
    <property type="nucleotide sequence ID" value="NZ_CP033577.1"/>
</dbReference>
<evidence type="ECO:0000313" key="3">
    <source>
        <dbReference type="Proteomes" id="UP000279760"/>
    </source>
</evidence>
<organism evidence="2 3">
    <name type="scientific">Vibrio mediterranei</name>
    <dbReference type="NCBI Taxonomy" id="689"/>
    <lineage>
        <taxon>Bacteria</taxon>
        <taxon>Pseudomonadati</taxon>
        <taxon>Pseudomonadota</taxon>
        <taxon>Gammaproteobacteria</taxon>
        <taxon>Vibrionales</taxon>
        <taxon>Vibrionaceae</taxon>
        <taxon>Vibrio</taxon>
    </lineage>
</organism>
<dbReference type="InterPro" id="IPR036188">
    <property type="entry name" value="FAD/NAD-bd_sf"/>
</dbReference>
<protein>
    <submittedName>
        <fullName evidence="2">FAD-binding protein</fullName>
    </submittedName>
</protein>
<feature type="domain" description="Amine oxidase" evidence="1">
    <location>
        <begin position="38"/>
        <end position="463"/>
    </location>
</feature>
<dbReference type="Pfam" id="PF01593">
    <property type="entry name" value="Amino_oxidase"/>
    <property type="match status" value="1"/>
</dbReference>
<reference evidence="2 3" key="1">
    <citation type="submission" date="2018-11" db="EMBL/GenBank/DDBJ databases">
        <title>Complete Genome Sequence of Vbrio mediterranei 117-T6: a Potential Pathogen Bacteria Isolated from the Conchocelis of Pyropia.</title>
        <authorList>
            <person name="Liu Q."/>
        </authorList>
    </citation>
    <scope>NUCLEOTIDE SEQUENCE [LARGE SCALE GENOMIC DNA]</scope>
    <source>
        <strain evidence="2 3">117-T6</strain>
    </source>
</reference>
<accession>A0A3G4VBZ3</accession>
<sequence length="470" mass="52827">MKFFHVITQFLLITLVGSKVVKAEDIHYEYIVIGAGAAGLSAAYKLRDLNKNFLVLEKETHAGGIAENGVRGRFSYAKGTEYLGKPEGYLAHVIHKLNVQMVEIPSPMDASFFRGKIHIGANSLAKLTIEQSGKQEFQKFINLLNSPEYMTVNQLKQLDHMTAKEWLDQHQISPFIQQRYEIMARGLFGANLSDISALSFIPEAQFDYVDVNEVDELMFPSSESGSWTTEKGIASIATTIADHLAENILYQSTVKKIRKVQHGYQVDFLSEGNVHTLTAQKVILATPAPVAAYIAKEVLTEKQKTFLRKVKYAQYATVALFSDKPLFNKAFDLAIIDGETVTDLYDATWVERNLAPNLEGVKEYIASAYLAPKSATDKSLLKNSDAELLDIIYQELNHIVPNIKQDIKGYDIRRFYNAYPIFDKGYFTRLYKMKSSSSDVYLAGDYMAYPTFDAAFESGLDAVMKAEKDK</sequence>
<evidence type="ECO:0000259" key="1">
    <source>
        <dbReference type="Pfam" id="PF01593"/>
    </source>
</evidence>
<dbReference type="Gene3D" id="3.50.50.60">
    <property type="entry name" value="FAD/NAD(P)-binding domain"/>
    <property type="match status" value="1"/>
</dbReference>
<dbReference type="EMBL" id="CP033577">
    <property type="protein sequence ID" value="AYV22267.1"/>
    <property type="molecule type" value="Genomic_DNA"/>
</dbReference>
<dbReference type="Proteomes" id="UP000279760">
    <property type="component" value="Chromosome 1"/>
</dbReference>
<name>A0A3G4VBZ3_9VIBR</name>
<gene>
    <name evidence="2" type="ORF">ECB94_13940</name>
</gene>
<dbReference type="InterPro" id="IPR050464">
    <property type="entry name" value="Zeta_carotene_desat/Oxidored"/>
</dbReference>